<proteinExistence type="predicted"/>
<name>A0A7Z2VCV4_XANCA</name>
<evidence type="ECO:0000313" key="1">
    <source>
        <dbReference type="EMBL" id="QJD69257.1"/>
    </source>
</evidence>
<dbReference type="Proteomes" id="UP000503498">
    <property type="component" value="Chromosome"/>
</dbReference>
<reference evidence="1 2" key="2">
    <citation type="submission" date="2020-04" db="EMBL/GenBank/DDBJ databases">
        <authorList>
            <person name="Fomenkov A."/>
            <person name="Anton B.P."/>
            <person name="Roberts R.J."/>
        </authorList>
    </citation>
    <scope>NUCLEOTIDE SEQUENCE [LARGE SCALE GENOMIC DNA]</scope>
    <source>
        <strain evidence="1 2">NEB122</strain>
    </source>
</reference>
<dbReference type="RefSeq" id="WP_169707404.1">
    <property type="nucleotide sequence ID" value="NZ_CP051651.1"/>
</dbReference>
<dbReference type="AlphaFoldDB" id="A0A7Z2VCV4"/>
<reference evidence="1 2" key="1">
    <citation type="submission" date="2020-04" db="EMBL/GenBank/DDBJ databases">
        <title>Genome-Wide Identification of 5-Methylcytosine Sites in Bacterial Genomes By High-Throughput Sequencing of MspJI Restriction Fragments.</title>
        <authorList>
            <person name="Wu V."/>
        </authorList>
    </citation>
    <scope>NUCLEOTIDE SEQUENCE [LARGE SCALE GENOMIC DNA]</scope>
    <source>
        <strain evidence="1 2">NEB122</strain>
    </source>
</reference>
<accession>A0A7Z2VCV4</accession>
<evidence type="ECO:0000313" key="2">
    <source>
        <dbReference type="Proteomes" id="UP000503498"/>
    </source>
</evidence>
<sequence length="176" mass="18975">MPRVEASLDRATKDAFHNLARQSGTTEAALLRRVIAAVVKSNPVTRSGQEVDADRSMRLTVRVTPDIFEAVTRTAHDAGMSRPGVVLGTLRARFLQAPTLLPVEAEAVGRAAYQLSMVGTNLNQLTRLVHQGRLEALAERDPVLASATSAVIALRESIHALMETATTRWVPGESGK</sequence>
<gene>
    <name evidence="1" type="ORF">HG421_17135</name>
</gene>
<dbReference type="EMBL" id="CP051651">
    <property type="protein sequence ID" value="QJD69257.1"/>
    <property type="molecule type" value="Genomic_DNA"/>
</dbReference>
<organism evidence="1 2">
    <name type="scientific">Xanthomonas campestris pv. badrii</name>
    <dbReference type="NCBI Taxonomy" id="149696"/>
    <lineage>
        <taxon>Bacteria</taxon>
        <taxon>Pseudomonadati</taxon>
        <taxon>Pseudomonadota</taxon>
        <taxon>Gammaproteobacteria</taxon>
        <taxon>Lysobacterales</taxon>
        <taxon>Lysobacteraceae</taxon>
        <taxon>Xanthomonas</taxon>
    </lineage>
</organism>
<protein>
    <recommendedName>
        <fullName evidence="3">Mobilization protein</fullName>
    </recommendedName>
</protein>
<evidence type="ECO:0008006" key="3">
    <source>
        <dbReference type="Google" id="ProtNLM"/>
    </source>
</evidence>